<gene>
    <name evidence="1" type="ORF">GCM10009554_42620</name>
</gene>
<sequence length="96" mass="9731">MPGPGDVADGDFGGVEGAVGHWADGFWGESAVLEFLGHCVGEGEVAFITPSDGLQPVPCGSTILSRLSGTACRSDVSPIALEPPVLRVTAQAPVQI</sequence>
<accession>A0ABN1QS79</accession>
<reference evidence="1 2" key="1">
    <citation type="journal article" date="2019" name="Int. J. Syst. Evol. Microbiol.">
        <title>The Global Catalogue of Microorganisms (GCM) 10K type strain sequencing project: providing services to taxonomists for standard genome sequencing and annotation.</title>
        <authorList>
            <consortium name="The Broad Institute Genomics Platform"/>
            <consortium name="The Broad Institute Genome Sequencing Center for Infectious Disease"/>
            <person name="Wu L."/>
            <person name="Ma J."/>
        </authorList>
    </citation>
    <scope>NUCLEOTIDE SEQUENCE [LARGE SCALE GENOMIC DNA]</scope>
    <source>
        <strain evidence="1 2">JCM 10977</strain>
    </source>
</reference>
<proteinExistence type="predicted"/>
<comment type="caution">
    <text evidence="1">The sequence shown here is derived from an EMBL/GenBank/DDBJ whole genome shotgun (WGS) entry which is preliminary data.</text>
</comment>
<name>A0ABN1QS79_9ACTN</name>
<evidence type="ECO:0000313" key="2">
    <source>
        <dbReference type="Proteomes" id="UP001500542"/>
    </source>
</evidence>
<dbReference type="Proteomes" id="UP001500542">
    <property type="component" value="Unassembled WGS sequence"/>
</dbReference>
<protein>
    <submittedName>
        <fullName evidence="1">Uncharacterized protein</fullName>
    </submittedName>
</protein>
<keyword evidence="2" id="KW-1185">Reference proteome</keyword>
<organism evidence="1 2">
    <name type="scientific">Kribbella koreensis</name>
    <dbReference type="NCBI Taxonomy" id="57909"/>
    <lineage>
        <taxon>Bacteria</taxon>
        <taxon>Bacillati</taxon>
        <taxon>Actinomycetota</taxon>
        <taxon>Actinomycetes</taxon>
        <taxon>Propionibacteriales</taxon>
        <taxon>Kribbellaceae</taxon>
        <taxon>Kribbella</taxon>
    </lineage>
</organism>
<evidence type="ECO:0000313" key="1">
    <source>
        <dbReference type="EMBL" id="GAA0946583.1"/>
    </source>
</evidence>
<dbReference type="EMBL" id="BAAAHK010000009">
    <property type="protein sequence ID" value="GAA0946583.1"/>
    <property type="molecule type" value="Genomic_DNA"/>
</dbReference>